<dbReference type="AlphaFoldDB" id="A0A8S1K8D3"/>
<accession>A0A8S1K8D3</accession>
<organism evidence="1 2">
    <name type="scientific">Paramecium primaurelia</name>
    <dbReference type="NCBI Taxonomy" id="5886"/>
    <lineage>
        <taxon>Eukaryota</taxon>
        <taxon>Sar</taxon>
        <taxon>Alveolata</taxon>
        <taxon>Ciliophora</taxon>
        <taxon>Intramacronucleata</taxon>
        <taxon>Oligohymenophorea</taxon>
        <taxon>Peniculida</taxon>
        <taxon>Parameciidae</taxon>
        <taxon>Paramecium</taxon>
    </lineage>
</organism>
<dbReference type="EMBL" id="CAJJDM010000012">
    <property type="protein sequence ID" value="CAD8050693.1"/>
    <property type="molecule type" value="Genomic_DNA"/>
</dbReference>
<comment type="caution">
    <text evidence="1">The sequence shown here is derived from an EMBL/GenBank/DDBJ whole genome shotgun (WGS) entry which is preliminary data.</text>
</comment>
<protein>
    <submittedName>
        <fullName evidence="1">Uncharacterized protein</fullName>
    </submittedName>
</protein>
<evidence type="ECO:0000313" key="2">
    <source>
        <dbReference type="Proteomes" id="UP000688137"/>
    </source>
</evidence>
<sequence>MQKLSLKRQKNSASYILSLQTFHNFQKVMKPSSKRKIKKKITKHIIHLIIFKEEHLSSPHNTNQYLLTKHMNQEICQDIEPKEPGSMLSFLLNEQRPQSRDPLFQLQDQERLVKDCTDMLKNQP</sequence>
<dbReference type="Proteomes" id="UP000688137">
    <property type="component" value="Unassembled WGS sequence"/>
</dbReference>
<gene>
    <name evidence="1" type="ORF">PPRIM_AZ9-3.1.T0170185</name>
</gene>
<keyword evidence="2" id="KW-1185">Reference proteome</keyword>
<proteinExistence type="predicted"/>
<evidence type="ECO:0000313" key="1">
    <source>
        <dbReference type="EMBL" id="CAD8050693.1"/>
    </source>
</evidence>
<name>A0A8S1K8D3_PARPR</name>
<reference evidence="1" key="1">
    <citation type="submission" date="2021-01" db="EMBL/GenBank/DDBJ databases">
        <authorList>
            <consortium name="Genoscope - CEA"/>
            <person name="William W."/>
        </authorList>
    </citation>
    <scope>NUCLEOTIDE SEQUENCE</scope>
</reference>